<dbReference type="PANTHER" id="PTHR30419:SF8">
    <property type="entry name" value="NITROGEN ASSIMILATION TRANSCRIPTIONAL ACTIVATOR-RELATED"/>
    <property type="match status" value="1"/>
</dbReference>
<proteinExistence type="predicted"/>
<accession>A0A1B6VJM9</accession>
<dbReference type="InterPro" id="IPR036390">
    <property type="entry name" value="WH_DNA-bd_sf"/>
</dbReference>
<dbReference type="Proteomes" id="UP000077786">
    <property type="component" value="Unassembled WGS sequence"/>
</dbReference>
<dbReference type="Gene3D" id="1.10.10.10">
    <property type="entry name" value="Winged helix-like DNA-binding domain superfamily/Winged helix DNA-binding domain"/>
    <property type="match status" value="1"/>
</dbReference>
<sequence length="302" mass="35049">MNRKSNIKIRHLNVIKHIYKIQNLKKTSEVMSLTPAAISKTCIEFEKIIGKTLFSRTIHGLIPNEIAKRVVESSILIEKEIDRMIIDIDNIYNEKNYVNISFQSNSIISEMMKCILSIISTKNVNFTVNYGSREHLFSSLLKGRTDIIFASAYNDIIDERINYKYLIQDKCVILDKDRIYSMQEIVRNWDSFQPRVWVLPIRGTAMRDRFDSILEYNGLKTPKNLIELNSIIGASSLIDTPNIIGMSTISYLKSVNYKFDENKNIEDLSDITLNVGVYWRQDSKKLVSEVVDFFIHNMDLNK</sequence>
<dbReference type="PROSITE" id="PS50931">
    <property type="entry name" value="HTH_LYSR"/>
    <property type="match status" value="1"/>
</dbReference>
<dbReference type="InterPro" id="IPR050950">
    <property type="entry name" value="HTH-type_LysR_regulators"/>
</dbReference>
<dbReference type="RefSeq" id="WP_157091206.1">
    <property type="nucleotide sequence ID" value="NZ_JAFEJB010000001.1"/>
</dbReference>
<dbReference type="EMBL" id="LUTU01000008">
    <property type="protein sequence ID" value="OAJ67420.1"/>
    <property type="molecule type" value="Genomic_DNA"/>
</dbReference>
<evidence type="ECO:0000313" key="1">
    <source>
        <dbReference type="EMBL" id="OAJ67420.1"/>
    </source>
</evidence>
<gene>
    <name evidence="1" type="ORF">A0123_02019</name>
</gene>
<dbReference type="PATRIC" id="fig|38307.3.peg.2083"/>
<protein>
    <submittedName>
        <fullName evidence="1">HTH-type transcriptional regulator gbpR</fullName>
    </submittedName>
</protein>
<dbReference type="GO" id="GO:0003700">
    <property type="term" value="F:DNA-binding transcription factor activity"/>
    <property type="evidence" value="ECO:0007669"/>
    <property type="project" value="InterPro"/>
</dbReference>
<dbReference type="AlphaFoldDB" id="A0A1B6VJM9"/>
<dbReference type="Gene3D" id="3.40.190.290">
    <property type="match status" value="1"/>
</dbReference>
<reference evidence="1 2" key="1">
    <citation type="submission" date="2016-03" db="EMBL/GenBank/DDBJ databases">
        <title>Draft genome sequence of Gluconobacter cerinus strain CECT 9110.</title>
        <authorList>
            <person name="Sainz F."/>
            <person name="Mas A."/>
            <person name="Torija M.J."/>
        </authorList>
    </citation>
    <scope>NUCLEOTIDE SEQUENCE [LARGE SCALE GENOMIC DNA]</scope>
    <source>
        <strain evidence="1 2">CECT 9110</strain>
    </source>
</reference>
<dbReference type="InterPro" id="IPR036388">
    <property type="entry name" value="WH-like_DNA-bd_sf"/>
</dbReference>
<dbReference type="GO" id="GO:0005829">
    <property type="term" value="C:cytosol"/>
    <property type="evidence" value="ECO:0007669"/>
    <property type="project" value="TreeGrafter"/>
</dbReference>
<evidence type="ECO:0000313" key="2">
    <source>
        <dbReference type="Proteomes" id="UP000077786"/>
    </source>
</evidence>
<dbReference type="InterPro" id="IPR000847">
    <property type="entry name" value="LysR_HTH_N"/>
</dbReference>
<dbReference type="OrthoDB" id="7243583at2"/>
<comment type="caution">
    <text evidence="1">The sequence shown here is derived from an EMBL/GenBank/DDBJ whole genome shotgun (WGS) entry which is preliminary data.</text>
</comment>
<dbReference type="PANTHER" id="PTHR30419">
    <property type="entry name" value="HTH-TYPE TRANSCRIPTIONAL REGULATOR YBHD"/>
    <property type="match status" value="1"/>
</dbReference>
<organism evidence="1 2">
    <name type="scientific">Gluconobacter cerinus</name>
    <dbReference type="NCBI Taxonomy" id="38307"/>
    <lineage>
        <taxon>Bacteria</taxon>
        <taxon>Pseudomonadati</taxon>
        <taxon>Pseudomonadota</taxon>
        <taxon>Alphaproteobacteria</taxon>
        <taxon>Acetobacterales</taxon>
        <taxon>Acetobacteraceae</taxon>
        <taxon>Gluconobacter</taxon>
    </lineage>
</organism>
<name>A0A1B6VJM9_9PROT</name>
<dbReference type="SUPFAM" id="SSF46785">
    <property type="entry name" value="Winged helix' DNA-binding domain"/>
    <property type="match status" value="1"/>
</dbReference>